<reference evidence="1 2" key="1">
    <citation type="submission" date="2018-09" db="EMBL/GenBank/DDBJ databases">
        <title>Genomic investigation of the strawberry pathogen Phytophthora fragariae indicates pathogenicity is determined by transcriptional variation in three key races.</title>
        <authorList>
            <person name="Adams T.M."/>
            <person name="Armitage A.D."/>
            <person name="Sobczyk M.K."/>
            <person name="Bates H.J."/>
            <person name="Dunwell J.M."/>
            <person name="Nellist C.F."/>
            <person name="Harrison R.J."/>
        </authorList>
    </citation>
    <scope>NUCLEOTIDE SEQUENCE [LARGE SCALE GENOMIC DNA]</scope>
    <source>
        <strain evidence="1 2">BC-23</strain>
    </source>
</reference>
<protein>
    <submittedName>
        <fullName evidence="1">Uncharacterized protein</fullName>
    </submittedName>
</protein>
<evidence type="ECO:0000313" key="2">
    <source>
        <dbReference type="Proteomes" id="UP000476176"/>
    </source>
</evidence>
<evidence type="ECO:0000313" key="1">
    <source>
        <dbReference type="EMBL" id="KAE9167327.1"/>
    </source>
</evidence>
<organism evidence="1 2">
    <name type="scientific">Phytophthora fragariae</name>
    <dbReference type="NCBI Taxonomy" id="53985"/>
    <lineage>
        <taxon>Eukaryota</taxon>
        <taxon>Sar</taxon>
        <taxon>Stramenopiles</taxon>
        <taxon>Oomycota</taxon>
        <taxon>Peronosporomycetes</taxon>
        <taxon>Peronosporales</taxon>
        <taxon>Peronosporaceae</taxon>
        <taxon>Phytophthora</taxon>
    </lineage>
</organism>
<proteinExistence type="predicted"/>
<sequence length="61" mass="6986">MRFMCVCVVLVFGKTHDRKCSRDALGTRGGLESTSNHAKARIFNRAPTQYRYSVVFDGFKR</sequence>
<dbReference type="AlphaFoldDB" id="A0A6G0MGR1"/>
<comment type="caution">
    <text evidence="1">The sequence shown here is derived from an EMBL/GenBank/DDBJ whole genome shotgun (WGS) entry which is preliminary data.</text>
</comment>
<gene>
    <name evidence="1" type="ORF">PF004_g28858</name>
</gene>
<name>A0A6G0MGR1_9STRA</name>
<accession>A0A6G0MGR1</accession>
<dbReference type="EMBL" id="QXGC01004893">
    <property type="protein sequence ID" value="KAE9167327.1"/>
    <property type="molecule type" value="Genomic_DNA"/>
</dbReference>
<dbReference type="Proteomes" id="UP000476176">
    <property type="component" value="Unassembled WGS sequence"/>
</dbReference>